<sequence length="264" mass="28248">MSYTFEPGDPCWVELFTSDPERSITFYGELFGWTVEVAEEYGGYLTFRKDGNAVAGGMRNPGGAEGPDQWTTYLTTTDANTTAASVPKHGGAVVVEPMAVGDLGTMAVFADPSGAGVGAWQPGVHRGFGAVGIVSGGQWKDHAGRPSWFELHTPTYSEALTFYREVFDWRDPFVVSDIPEFRYTTIHSATPMLGGVMDASAMLEPGATGGWNVYFGVDDVDAATKQIVQLGGSVEMEPQNSPYGRLAAVVDPLGVRFRIGGNPS</sequence>
<dbReference type="InterPro" id="IPR052164">
    <property type="entry name" value="Anthracycline_SecMetBiosynth"/>
</dbReference>
<evidence type="ECO:0000313" key="3">
    <source>
        <dbReference type="Proteomes" id="UP000565711"/>
    </source>
</evidence>
<dbReference type="Gene3D" id="3.10.180.10">
    <property type="entry name" value="2,3-Dihydroxybiphenyl 1,2-Dioxygenase, domain 1"/>
    <property type="match status" value="2"/>
</dbReference>
<dbReference type="SUPFAM" id="SSF54593">
    <property type="entry name" value="Glyoxalase/Bleomycin resistance protein/Dihydroxybiphenyl dioxygenase"/>
    <property type="match status" value="2"/>
</dbReference>
<feature type="domain" description="VOC" evidence="1">
    <location>
        <begin position="145"/>
        <end position="262"/>
    </location>
</feature>
<protein>
    <submittedName>
        <fullName evidence="2">VOC family protein</fullName>
    </submittedName>
</protein>
<dbReference type="EMBL" id="JAAXOP010000002">
    <property type="protein sequence ID" value="NKY49223.1"/>
    <property type="molecule type" value="Genomic_DNA"/>
</dbReference>
<dbReference type="RefSeq" id="WP_067868677.1">
    <property type="nucleotide sequence ID" value="NZ_JAAXOP010000002.1"/>
</dbReference>
<dbReference type="AlphaFoldDB" id="A0A846XQ85"/>
<dbReference type="Pfam" id="PF00903">
    <property type="entry name" value="Glyoxalase"/>
    <property type="match status" value="2"/>
</dbReference>
<feature type="domain" description="VOC" evidence="1">
    <location>
        <begin position="9"/>
        <end position="122"/>
    </location>
</feature>
<name>A0A846XQ85_9NOCA</name>
<accession>A0A846XQ85</accession>
<dbReference type="PANTHER" id="PTHR33993">
    <property type="entry name" value="GLYOXALASE-RELATED"/>
    <property type="match status" value="1"/>
</dbReference>
<gene>
    <name evidence="2" type="ORF">HGA08_03235</name>
</gene>
<dbReference type="CDD" id="cd07247">
    <property type="entry name" value="SgaA_N_like"/>
    <property type="match status" value="2"/>
</dbReference>
<dbReference type="PROSITE" id="PS51819">
    <property type="entry name" value="VOC"/>
    <property type="match status" value="2"/>
</dbReference>
<evidence type="ECO:0000313" key="2">
    <source>
        <dbReference type="EMBL" id="NKY49223.1"/>
    </source>
</evidence>
<organism evidence="2 3">
    <name type="scientific">Nocardia vermiculata</name>
    <dbReference type="NCBI Taxonomy" id="257274"/>
    <lineage>
        <taxon>Bacteria</taxon>
        <taxon>Bacillati</taxon>
        <taxon>Actinomycetota</taxon>
        <taxon>Actinomycetes</taxon>
        <taxon>Mycobacteriales</taxon>
        <taxon>Nocardiaceae</taxon>
        <taxon>Nocardia</taxon>
    </lineage>
</organism>
<dbReference type="InterPro" id="IPR037523">
    <property type="entry name" value="VOC_core"/>
</dbReference>
<proteinExistence type="predicted"/>
<keyword evidence="3" id="KW-1185">Reference proteome</keyword>
<reference evidence="2 3" key="1">
    <citation type="submission" date="2020-04" db="EMBL/GenBank/DDBJ databases">
        <title>MicrobeNet Type strains.</title>
        <authorList>
            <person name="Nicholson A.C."/>
        </authorList>
    </citation>
    <scope>NUCLEOTIDE SEQUENCE [LARGE SCALE GENOMIC DNA]</scope>
    <source>
        <strain evidence="2 3">JCM 12354</strain>
    </source>
</reference>
<dbReference type="Proteomes" id="UP000565711">
    <property type="component" value="Unassembled WGS sequence"/>
</dbReference>
<comment type="caution">
    <text evidence="2">The sequence shown here is derived from an EMBL/GenBank/DDBJ whole genome shotgun (WGS) entry which is preliminary data.</text>
</comment>
<evidence type="ECO:0000259" key="1">
    <source>
        <dbReference type="PROSITE" id="PS51819"/>
    </source>
</evidence>
<dbReference type="InterPro" id="IPR004360">
    <property type="entry name" value="Glyas_Fos-R_dOase_dom"/>
</dbReference>
<dbReference type="InterPro" id="IPR029068">
    <property type="entry name" value="Glyas_Bleomycin-R_OHBP_Dase"/>
</dbReference>
<dbReference type="PANTHER" id="PTHR33993:SF10">
    <property type="entry name" value="CONSERVED PROTEIN"/>
    <property type="match status" value="1"/>
</dbReference>